<dbReference type="SUPFAM" id="SSF160904">
    <property type="entry name" value="Jann2411-like"/>
    <property type="match status" value="1"/>
</dbReference>
<dbReference type="PANTHER" id="PTHR35525:SF3">
    <property type="entry name" value="BLL6575 PROTEIN"/>
    <property type="match status" value="1"/>
</dbReference>
<dbReference type="Pfam" id="PF07336">
    <property type="entry name" value="ABATE"/>
    <property type="match status" value="1"/>
</dbReference>
<reference evidence="2 3" key="1">
    <citation type="submission" date="2020-08" db="EMBL/GenBank/DDBJ databases">
        <title>Genomic Encyclopedia of Type Strains, Phase IV (KMG-IV): sequencing the most valuable type-strain genomes for metagenomic binning, comparative biology and taxonomic classification.</title>
        <authorList>
            <person name="Goeker M."/>
        </authorList>
    </citation>
    <scope>NUCLEOTIDE SEQUENCE [LARGE SCALE GENOMIC DNA]</scope>
    <source>
        <strain evidence="2 3">YIM 65646</strain>
    </source>
</reference>
<proteinExistence type="predicted"/>
<comment type="caution">
    <text evidence="2">The sequence shown here is derived from an EMBL/GenBank/DDBJ whole genome shotgun (WGS) entry which is preliminary data.</text>
</comment>
<evidence type="ECO:0000313" key="2">
    <source>
        <dbReference type="EMBL" id="MBB6034227.1"/>
    </source>
</evidence>
<organism evidence="2 3">
    <name type="scientific">Phytomonospora endophytica</name>
    <dbReference type="NCBI Taxonomy" id="714109"/>
    <lineage>
        <taxon>Bacteria</taxon>
        <taxon>Bacillati</taxon>
        <taxon>Actinomycetota</taxon>
        <taxon>Actinomycetes</taxon>
        <taxon>Micromonosporales</taxon>
        <taxon>Micromonosporaceae</taxon>
        <taxon>Phytomonospora</taxon>
    </lineage>
</organism>
<sequence length="181" mass="19434">MTGALPLAIELANTTYAVRGVVQDGLRTREDLTAWLARLSPRLPGGHSDVGDGDLTAARALRDAIRGLARSLEDGAAPDSAEIATVNRAARAAPHWTELRPTGPPRAERHRETAGVTAALAEVAENAVSLFAGEEGGRVRLCGRPGCVLLFVKDHPRREWCSNKCGNKVRAARHYQRTKEG</sequence>
<dbReference type="Pfam" id="PF11706">
    <property type="entry name" value="zf-CGNR"/>
    <property type="match status" value="1"/>
</dbReference>
<evidence type="ECO:0000259" key="1">
    <source>
        <dbReference type="Pfam" id="PF11706"/>
    </source>
</evidence>
<dbReference type="EMBL" id="JACHGT010000004">
    <property type="protein sequence ID" value="MBB6034227.1"/>
    <property type="molecule type" value="Genomic_DNA"/>
</dbReference>
<dbReference type="InterPro" id="IPR023286">
    <property type="entry name" value="ABATE_dom_sf"/>
</dbReference>
<dbReference type="PANTHER" id="PTHR35525">
    <property type="entry name" value="BLL6575 PROTEIN"/>
    <property type="match status" value="1"/>
</dbReference>
<dbReference type="InterPro" id="IPR021005">
    <property type="entry name" value="Znf_CGNR"/>
</dbReference>
<dbReference type="Gene3D" id="1.10.3300.10">
    <property type="entry name" value="Jann2411-like domain"/>
    <property type="match status" value="1"/>
</dbReference>
<keyword evidence="3" id="KW-1185">Reference proteome</keyword>
<dbReference type="AlphaFoldDB" id="A0A841FM15"/>
<dbReference type="RefSeq" id="WP_184787109.1">
    <property type="nucleotide sequence ID" value="NZ_BONT01000045.1"/>
</dbReference>
<dbReference type="InterPro" id="IPR010852">
    <property type="entry name" value="ABATE"/>
</dbReference>
<accession>A0A841FM15</accession>
<feature type="domain" description="Zinc finger CGNR" evidence="1">
    <location>
        <begin position="138"/>
        <end position="177"/>
    </location>
</feature>
<evidence type="ECO:0000313" key="3">
    <source>
        <dbReference type="Proteomes" id="UP000548476"/>
    </source>
</evidence>
<name>A0A841FM15_9ACTN</name>
<gene>
    <name evidence="2" type="ORF">HNR73_002077</name>
</gene>
<dbReference type="Proteomes" id="UP000548476">
    <property type="component" value="Unassembled WGS sequence"/>
</dbReference>
<protein>
    <submittedName>
        <fullName evidence="2">Putative RNA-binding Zn ribbon-like protein</fullName>
    </submittedName>
</protein>